<dbReference type="InterPro" id="IPR007016">
    <property type="entry name" value="O-antigen_ligase-rel_domated"/>
</dbReference>
<name>A0A0P6WZU2_9CHLR</name>
<keyword evidence="4 5" id="KW-0472">Membrane</keyword>
<feature type="transmembrane region" description="Helical" evidence="5">
    <location>
        <begin position="71"/>
        <end position="90"/>
    </location>
</feature>
<dbReference type="PANTHER" id="PTHR37422:SF13">
    <property type="entry name" value="LIPOPOLYSACCHARIDE BIOSYNTHESIS PROTEIN PA4999-RELATED"/>
    <property type="match status" value="1"/>
</dbReference>
<keyword evidence="2 5" id="KW-0812">Transmembrane</keyword>
<comment type="subcellular location">
    <subcellularLocation>
        <location evidence="1">Membrane</location>
        <topology evidence="1">Multi-pass membrane protein</topology>
    </subcellularLocation>
</comment>
<dbReference type="GO" id="GO:0016020">
    <property type="term" value="C:membrane"/>
    <property type="evidence" value="ECO:0007669"/>
    <property type="project" value="UniProtKB-SubCell"/>
</dbReference>
<evidence type="ECO:0000256" key="2">
    <source>
        <dbReference type="ARBA" id="ARBA00022692"/>
    </source>
</evidence>
<feature type="transmembrane region" description="Helical" evidence="5">
    <location>
        <begin position="41"/>
        <end position="59"/>
    </location>
</feature>
<feature type="transmembrane region" description="Helical" evidence="5">
    <location>
        <begin position="191"/>
        <end position="207"/>
    </location>
</feature>
<dbReference type="AlphaFoldDB" id="A0A0P6WZU2"/>
<keyword evidence="8" id="KW-1185">Reference proteome</keyword>
<feature type="transmembrane region" description="Helical" evidence="5">
    <location>
        <begin position="102"/>
        <end position="123"/>
    </location>
</feature>
<feature type="transmembrane region" description="Helical" evidence="5">
    <location>
        <begin position="12"/>
        <end position="29"/>
    </location>
</feature>
<evidence type="ECO:0000313" key="7">
    <source>
        <dbReference type="EMBL" id="KPL75464.1"/>
    </source>
</evidence>
<comment type="caution">
    <text evidence="7">The sequence shown here is derived from an EMBL/GenBank/DDBJ whole genome shotgun (WGS) entry which is preliminary data.</text>
</comment>
<feature type="transmembrane region" description="Helical" evidence="5">
    <location>
        <begin position="135"/>
        <end position="156"/>
    </location>
</feature>
<dbReference type="PATRIC" id="fig|360411.5.peg.3038"/>
<evidence type="ECO:0000259" key="6">
    <source>
        <dbReference type="Pfam" id="PF04932"/>
    </source>
</evidence>
<dbReference type="STRING" id="360411.AC812_09365"/>
<proteinExistence type="predicted"/>
<dbReference type="Proteomes" id="UP000050514">
    <property type="component" value="Unassembled WGS sequence"/>
</dbReference>
<feature type="transmembrane region" description="Helical" evidence="5">
    <location>
        <begin position="286"/>
        <end position="310"/>
    </location>
</feature>
<evidence type="ECO:0000256" key="5">
    <source>
        <dbReference type="SAM" id="Phobius"/>
    </source>
</evidence>
<gene>
    <name evidence="7" type="ORF">AC812_09365</name>
</gene>
<dbReference type="Pfam" id="PF04932">
    <property type="entry name" value="Wzy_C"/>
    <property type="match status" value="1"/>
</dbReference>
<evidence type="ECO:0000313" key="8">
    <source>
        <dbReference type="Proteomes" id="UP000050514"/>
    </source>
</evidence>
<dbReference type="InterPro" id="IPR051533">
    <property type="entry name" value="WaaL-like"/>
</dbReference>
<feature type="transmembrane region" description="Helical" evidence="5">
    <location>
        <begin position="219"/>
        <end position="238"/>
    </location>
</feature>
<feature type="transmembrane region" description="Helical" evidence="5">
    <location>
        <begin position="399"/>
        <end position="423"/>
    </location>
</feature>
<feature type="transmembrane region" description="Helical" evidence="5">
    <location>
        <begin position="244"/>
        <end position="265"/>
    </location>
</feature>
<dbReference type="PANTHER" id="PTHR37422">
    <property type="entry name" value="TEICHURONIC ACID BIOSYNTHESIS PROTEIN TUAE"/>
    <property type="match status" value="1"/>
</dbReference>
<evidence type="ECO:0000256" key="3">
    <source>
        <dbReference type="ARBA" id="ARBA00022989"/>
    </source>
</evidence>
<keyword evidence="3 5" id="KW-1133">Transmembrane helix</keyword>
<organism evidence="7 8">
    <name type="scientific">Bellilinea caldifistulae</name>
    <dbReference type="NCBI Taxonomy" id="360411"/>
    <lineage>
        <taxon>Bacteria</taxon>
        <taxon>Bacillati</taxon>
        <taxon>Chloroflexota</taxon>
        <taxon>Anaerolineae</taxon>
        <taxon>Anaerolineales</taxon>
        <taxon>Anaerolineaceae</taxon>
        <taxon>Bellilinea</taxon>
    </lineage>
</organism>
<protein>
    <recommendedName>
        <fullName evidence="6">O-antigen ligase-related domain-containing protein</fullName>
    </recommendedName>
</protein>
<evidence type="ECO:0000256" key="4">
    <source>
        <dbReference type="ARBA" id="ARBA00023136"/>
    </source>
</evidence>
<feature type="transmembrane region" description="Helical" evidence="5">
    <location>
        <begin position="462"/>
        <end position="479"/>
    </location>
</feature>
<accession>A0A0P6WZU2</accession>
<sequence>MLQRLNHFLYQVLWAGLILLLPITSLPLLSKAAGGSMVAPASVLPLAILLIVFLPLNLARLRRLPRVVTPLLAFVLLAVLSSALSFFIEFPLFREANRLRNMLSGFLTLGVGLSFFFAALLLTDSEDRLAFFFKWVNIGGSIALLWAGMQSVFWYMTGDYPDWMGRIQSLISSSGNLYIRRTTGLAFEPSWLGHQLVLFYLPCWLAASFRRFSVFRWRLWGISAENILLAGGVVILVLSLARNALLSFSLSVGWLILLTTARLAGWIHQKLTGRGSRFFSGLPASLLKTCIWLVIFGGYAAILLGGVFVLTRLDPRMADLFRVIRNPYTPLEAANYLFFGERVAFWITGLQIFGQYPLLGVGLENAGYFFPEKLPLFGWTVVESHKMYYSSALPNTLSLWIRLLSETGIIGFSLFVSFLYLLWNTARFLSRDAHPLTATLALTAQLTLVALLVEGMSVDTFAFPYFWLIFGWLLTAFVLRTKSNSDELSAHG</sequence>
<feature type="transmembrane region" description="Helical" evidence="5">
    <location>
        <begin position="435"/>
        <end position="456"/>
    </location>
</feature>
<evidence type="ECO:0000256" key="1">
    <source>
        <dbReference type="ARBA" id="ARBA00004141"/>
    </source>
</evidence>
<feature type="domain" description="O-antigen ligase-related" evidence="6">
    <location>
        <begin position="229"/>
        <end position="416"/>
    </location>
</feature>
<reference evidence="7 8" key="1">
    <citation type="submission" date="2015-07" db="EMBL/GenBank/DDBJ databases">
        <title>Draft genome of Bellilinea caldifistulae DSM 17877.</title>
        <authorList>
            <person name="Hemp J."/>
            <person name="Ward L.M."/>
            <person name="Pace L.A."/>
            <person name="Fischer W.W."/>
        </authorList>
    </citation>
    <scope>NUCLEOTIDE SEQUENCE [LARGE SCALE GENOMIC DNA]</scope>
    <source>
        <strain evidence="7 8">GOMI-1</strain>
    </source>
</reference>
<dbReference type="EMBL" id="LGHJ01000014">
    <property type="protein sequence ID" value="KPL75464.1"/>
    <property type="molecule type" value="Genomic_DNA"/>
</dbReference>